<organism evidence="2 3">
    <name type="scientific">Scyliorhinus torazame</name>
    <name type="common">Cloudy catshark</name>
    <name type="synonym">Catulus torazame</name>
    <dbReference type="NCBI Taxonomy" id="75743"/>
    <lineage>
        <taxon>Eukaryota</taxon>
        <taxon>Metazoa</taxon>
        <taxon>Chordata</taxon>
        <taxon>Craniata</taxon>
        <taxon>Vertebrata</taxon>
        <taxon>Chondrichthyes</taxon>
        <taxon>Elasmobranchii</taxon>
        <taxon>Galeomorphii</taxon>
        <taxon>Galeoidea</taxon>
        <taxon>Carcharhiniformes</taxon>
        <taxon>Scyliorhinidae</taxon>
        <taxon>Scyliorhinus</taxon>
    </lineage>
</organism>
<dbReference type="GO" id="GO:0051959">
    <property type="term" value="F:dynein light intermediate chain binding"/>
    <property type="evidence" value="ECO:0007669"/>
    <property type="project" value="InterPro"/>
</dbReference>
<dbReference type="OMA" id="ILREAKC"/>
<accession>A0A401PVS6</accession>
<keyword evidence="3" id="KW-1185">Reference proteome</keyword>
<protein>
    <recommendedName>
        <fullName evidence="1">Dynein heavy chain tail domain-containing protein</fullName>
    </recommendedName>
</protein>
<gene>
    <name evidence="2" type="ORF">scyTo_0017573</name>
</gene>
<dbReference type="InterPro" id="IPR013594">
    <property type="entry name" value="Dynein_heavy_tail"/>
</dbReference>
<dbReference type="STRING" id="75743.A0A401PVS6"/>
<dbReference type="InterPro" id="IPR026983">
    <property type="entry name" value="DHC"/>
</dbReference>
<feature type="domain" description="Dynein heavy chain tail" evidence="1">
    <location>
        <begin position="3"/>
        <end position="108"/>
    </location>
</feature>
<proteinExistence type="predicted"/>
<reference evidence="2 3" key="1">
    <citation type="journal article" date="2018" name="Nat. Ecol. Evol.">
        <title>Shark genomes provide insights into elasmobranch evolution and the origin of vertebrates.</title>
        <authorList>
            <person name="Hara Y"/>
            <person name="Yamaguchi K"/>
            <person name="Onimaru K"/>
            <person name="Kadota M"/>
            <person name="Koyanagi M"/>
            <person name="Keeley SD"/>
            <person name="Tatsumi K"/>
            <person name="Tanaka K"/>
            <person name="Motone F"/>
            <person name="Kageyama Y"/>
            <person name="Nozu R"/>
            <person name="Adachi N"/>
            <person name="Nishimura O"/>
            <person name="Nakagawa R"/>
            <person name="Tanegashima C"/>
            <person name="Kiyatake I"/>
            <person name="Matsumoto R"/>
            <person name="Murakumo K"/>
            <person name="Nishida K"/>
            <person name="Terakita A"/>
            <person name="Kuratani S"/>
            <person name="Sato K"/>
            <person name="Hyodo S Kuraku.S."/>
        </authorList>
    </citation>
    <scope>NUCLEOTIDE SEQUENCE [LARGE SCALE GENOMIC DNA]</scope>
</reference>
<evidence type="ECO:0000313" key="3">
    <source>
        <dbReference type="Proteomes" id="UP000288216"/>
    </source>
</evidence>
<dbReference type="PANTHER" id="PTHR46532">
    <property type="entry name" value="MALE FERTILITY FACTOR KL5"/>
    <property type="match status" value="1"/>
</dbReference>
<dbReference type="GO" id="GO:0005858">
    <property type="term" value="C:axonemal dynein complex"/>
    <property type="evidence" value="ECO:0007669"/>
    <property type="project" value="TreeGrafter"/>
</dbReference>
<feature type="non-terminal residue" evidence="2">
    <location>
        <position position="1"/>
    </location>
</feature>
<evidence type="ECO:0000313" key="2">
    <source>
        <dbReference type="EMBL" id="GCB77231.1"/>
    </source>
</evidence>
<dbReference type="OrthoDB" id="286107at2759"/>
<dbReference type="PANTHER" id="PTHR46532:SF11">
    <property type="entry name" value="DYNEIN AXONEMAL HEAVY CHAIN 12"/>
    <property type="match status" value="1"/>
</dbReference>
<dbReference type="EMBL" id="BFAA01011532">
    <property type="protein sequence ID" value="GCB77231.1"/>
    <property type="molecule type" value="Genomic_DNA"/>
</dbReference>
<name>A0A401PVS6_SCYTO</name>
<dbReference type="GO" id="GO:0007018">
    <property type="term" value="P:microtubule-based movement"/>
    <property type="evidence" value="ECO:0007669"/>
    <property type="project" value="InterPro"/>
</dbReference>
<dbReference type="Pfam" id="PF08385">
    <property type="entry name" value="DHC_N1"/>
    <property type="match status" value="1"/>
</dbReference>
<sequence>KSSDILKSTRGMSIVRKYNKVAYVLVKFEVLYHKAWTKEISTMKYVLQATLLIRDQETEKMYSNFDHRILEILREAKCMLKMDLEVPELAKRLLKTEQMLKTNSNNLEVHCI</sequence>
<dbReference type="GO" id="GO:0045505">
    <property type="term" value="F:dynein intermediate chain binding"/>
    <property type="evidence" value="ECO:0007669"/>
    <property type="project" value="InterPro"/>
</dbReference>
<evidence type="ECO:0000259" key="1">
    <source>
        <dbReference type="Pfam" id="PF08385"/>
    </source>
</evidence>
<dbReference type="AlphaFoldDB" id="A0A401PVS6"/>
<dbReference type="Proteomes" id="UP000288216">
    <property type="component" value="Unassembled WGS sequence"/>
</dbReference>
<comment type="caution">
    <text evidence="2">The sequence shown here is derived from an EMBL/GenBank/DDBJ whole genome shotgun (WGS) entry which is preliminary data.</text>
</comment>